<dbReference type="PROSITE" id="PS50405">
    <property type="entry name" value="GST_CTER"/>
    <property type="match status" value="1"/>
</dbReference>
<dbReference type="InterPro" id="IPR004046">
    <property type="entry name" value="GST_C"/>
</dbReference>
<keyword evidence="4" id="KW-1185">Reference proteome</keyword>
<sequence length="301" mass="34029">MILHHYPLSPFAEKCRLMLGYSGIKWQSVLTSPMPPRPVVDALAGGYRRIPVAQIGADIFCDSRLIAEEIAELAGKPELSTKEITDTQIRFIDYAEKQVFFAAIGSLPPNRMMKVLLTHLSPLQAMRFVWDRLGIARETASQGDKPSARQFRRYLKTLDQQLQYPFFFGNTVQHADFALYHALWFVVEVGQQPLPPQLQRLCSWYQRMHQFSHGQTSNISGKDALAMASASQPRVIPASHAVDPLVGKSVSLAPTDYARDEVKGVLVGSSRHRWIVKRNSDKYGTLHVHFPKQGYQLKELD</sequence>
<evidence type="ECO:0000313" key="3">
    <source>
        <dbReference type="EMBL" id="SDJ67246.1"/>
    </source>
</evidence>
<dbReference type="CDD" id="cd00570">
    <property type="entry name" value="GST_N_family"/>
    <property type="match status" value="1"/>
</dbReference>
<dbReference type="InterPro" id="IPR004045">
    <property type="entry name" value="Glutathione_S-Trfase_N"/>
</dbReference>
<feature type="domain" description="GST C-terminal" evidence="2">
    <location>
        <begin position="94"/>
        <end position="231"/>
    </location>
</feature>
<dbReference type="SUPFAM" id="SSF47616">
    <property type="entry name" value="GST C-terminal domain-like"/>
    <property type="match status" value="1"/>
</dbReference>
<dbReference type="SUPFAM" id="SSF52833">
    <property type="entry name" value="Thioredoxin-like"/>
    <property type="match status" value="1"/>
</dbReference>
<proteinExistence type="predicted"/>
<organism evidence="3 4">
    <name type="scientific">Ferrimonas sediminum</name>
    <dbReference type="NCBI Taxonomy" id="718193"/>
    <lineage>
        <taxon>Bacteria</taxon>
        <taxon>Pseudomonadati</taxon>
        <taxon>Pseudomonadota</taxon>
        <taxon>Gammaproteobacteria</taxon>
        <taxon>Alteromonadales</taxon>
        <taxon>Ferrimonadaceae</taxon>
        <taxon>Ferrimonas</taxon>
    </lineage>
</organism>
<dbReference type="InterPro" id="IPR036249">
    <property type="entry name" value="Thioredoxin-like_sf"/>
</dbReference>
<dbReference type="InterPro" id="IPR036282">
    <property type="entry name" value="Glutathione-S-Trfase_C_sf"/>
</dbReference>
<dbReference type="Pfam" id="PF13417">
    <property type="entry name" value="GST_N_3"/>
    <property type="match status" value="1"/>
</dbReference>
<feature type="domain" description="GST N-terminal" evidence="1">
    <location>
        <begin position="1"/>
        <end position="78"/>
    </location>
</feature>
<dbReference type="Proteomes" id="UP000199527">
    <property type="component" value="Unassembled WGS sequence"/>
</dbReference>
<keyword evidence="3" id="KW-0808">Transferase</keyword>
<dbReference type="InterPro" id="IPR010987">
    <property type="entry name" value="Glutathione-S-Trfase_C-like"/>
</dbReference>
<dbReference type="GO" id="GO:0016740">
    <property type="term" value="F:transferase activity"/>
    <property type="evidence" value="ECO:0007669"/>
    <property type="project" value="UniProtKB-KW"/>
</dbReference>
<dbReference type="AlphaFoldDB" id="A0A1G8VMG1"/>
<evidence type="ECO:0000259" key="1">
    <source>
        <dbReference type="PROSITE" id="PS50404"/>
    </source>
</evidence>
<reference evidence="4" key="1">
    <citation type="submission" date="2016-10" db="EMBL/GenBank/DDBJ databases">
        <authorList>
            <person name="Varghese N."/>
            <person name="Submissions S."/>
        </authorList>
    </citation>
    <scope>NUCLEOTIDE SEQUENCE [LARGE SCALE GENOMIC DNA]</scope>
    <source>
        <strain evidence="4">DSM 23317</strain>
    </source>
</reference>
<accession>A0A1G8VMG1</accession>
<name>A0A1G8VMG1_9GAMM</name>
<dbReference type="Gene3D" id="3.40.30.110">
    <property type="match status" value="2"/>
</dbReference>
<dbReference type="OrthoDB" id="5791869at2"/>
<gene>
    <name evidence="3" type="ORF">SAMN04488540_111101</name>
</gene>
<dbReference type="EMBL" id="FNEM01000011">
    <property type="protein sequence ID" value="SDJ67246.1"/>
    <property type="molecule type" value="Genomic_DNA"/>
</dbReference>
<evidence type="ECO:0000313" key="4">
    <source>
        <dbReference type="Proteomes" id="UP000199527"/>
    </source>
</evidence>
<protein>
    <submittedName>
        <fullName evidence="3">Glutathione S-transferase</fullName>
    </submittedName>
</protein>
<dbReference type="RefSeq" id="WP_090366037.1">
    <property type="nucleotide sequence ID" value="NZ_FNEM01000011.1"/>
</dbReference>
<evidence type="ECO:0000259" key="2">
    <source>
        <dbReference type="PROSITE" id="PS50405"/>
    </source>
</evidence>
<dbReference type="PROSITE" id="PS50404">
    <property type="entry name" value="GST_NTER"/>
    <property type="match status" value="1"/>
</dbReference>
<dbReference type="Pfam" id="PF00043">
    <property type="entry name" value="GST_C"/>
    <property type="match status" value="1"/>
</dbReference>